<dbReference type="Proteomes" id="UP001358586">
    <property type="component" value="Chromosome 7"/>
</dbReference>
<evidence type="ECO:0000256" key="1">
    <source>
        <dbReference type="PROSITE-ProRule" id="PRU00047"/>
    </source>
</evidence>
<evidence type="ECO:0000313" key="4">
    <source>
        <dbReference type="Proteomes" id="UP001358586"/>
    </source>
</evidence>
<dbReference type="PANTHER" id="PTHR31286">
    <property type="entry name" value="GLYCINE-RICH CELL WALL STRUCTURAL PROTEIN 1.8-LIKE"/>
    <property type="match status" value="1"/>
</dbReference>
<dbReference type="EMBL" id="JARKNE010000007">
    <property type="protein sequence ID" value="KAK5820526.1"/>
    <property type="molecule type" value="Genomic_DNA"/>
</dbReference>
<keyword evidence="1" id="KW-0479">Metal-binding</keyword>
<dbReference type="PROSITE" id="PS50158">
    <property type="entry name" value="ZF_CCHC"/>
    <property type="match status" value="1"/>
</dbReference>
<evidence type="ECO:0000259" key="2">
    <source>
        <dbReference type="PROSITE" id="PS50158"/>
    </source>
</evidence>
<reference evidence="3 4" key="1">
    <citation type="submission" date="2023-03" db="EMBL/GenBank/DDBJ databases">
        <title>WGS of Gossypium arboreum.</title>
        <authorList>
            <person name="Yu D."/>
        </authorList>
    </citation>
    <scope>NUCLEOTIDE SEQUENCE [LARGE SCALE GENOMIC DNA]</scope>
    <source>
        <tissue evidence="3">Leaf</tissue>
    </source>
</reference>
<sequence length="104" mass="11739">MHAIGSTFGGVIKFEITGEFCRIKVNLDVQKQLRRGVFVSPSDKEKIWLPFKYENLPTFCFSCGRMGHGVKECSTIYWEDDPKADDEQPFSVALKAESSMVGKV</sequence>
<feature type="domain" description="CCHC-type" evidence="2">
    <location>
        <begin position="60"/>
        <end position="73"/>
    </location>
</feature>
<dbReference type="Pfam" id="PF14392">
    <property type="entry name" value="zf-CCHC_4"/>
    <property type="match status" value="1"/>
</dbReference>
<proteinExistence type="predicted"/>
<keyword evidence="1" id="KW-0863">Zinc-finger</keyword>
<organism evidence="3 4">
    <name type="scientific">Gossypium arboreum</name>
    <name type="common">Tree cotton</name>
    <name type="synonym">Gossypium nanking</name>
    <dbReference type="NCBI Taxonomy" id="29729"/>
    <lineage>
        <taxon>Eukaryota</taxon>
        <taxon>Viridiplantae</taxon>
        <taxon>Streptophyta</taxon>
        <taxon>Embryophyta</taxon>
        <taxon>Tracheophyta</taxon>
        <taxon>Spermatophyta</taxon>
        <taxon>Magnoliopsida</taxon>
        <taxon>eudicotyledons</taxon>
        <taxon>Gunneridae</taxon>
        <taxon>Pentapetalae</taxon>
        <taxon>rosids</taxon>
        <taxon>malvids</taxon>
        <taxon>Malvales</taxon>
        <taxon>Malvaceae</taxon>
        <taxon>Malvoideae</taxon>
        <taxon>Gossypium</taxon>
    </lineage>
</organism>
<dbReference type="InterPro" id="IPR001878">
    <property type="entry name" value="Znf_CCHC"/>
</dbReference>
<protein>
    <recommendedName>
        <fullName evidence="2">CCHC-type domain-containing protein</fullName>
    </recommendedName>
</protein>
<keyword evidence="4" id="KW-1185">Reference proteome</keyword>
<gene>
    <name evidence="3" type="ORF">PVK06_025573</name>
</gene>
<dbReference type="PANTHER" id="PTHR31286:SF167">
    <property type="entry name" value="OS09G0268800 PROTEIN"/>
    <property type="match status" value="1"/>
</dbReference>
<comment type="caution">
    <text evidence="3">The sequence shown here is derived from an EMBL/GenBank/DDBJ whole genome shotgun (WGS) entry which is preliminary data.</text>
</comment>
<name>A0ABR0PGY5_GOSAR</name>
<evidence type="ECO:0000313" key="3">
    <source>
        <dbReference type="EMBL" id="KAK5820526.1"/>
    </source>
</evidence>
<dbReference type="InterPro" id="IPR040256">
    <property type="entry name" value="At4g02000-like"/>
</dbReference>
<accession>A0ABR0PGY5</accession>
<keyword evidence="1" id="KW-0862">Zinc</keyword>
<dbReference type="InterPro" id="IPR025836">
    <property type="entry name" value="Zn_knuckle_CX2CX4HX4C"/>
</dbReference>